<dbReference type="Proteomes" id="UP000001940">
    <property type="component" value="Chromosome V"/>
</dbReference>
<reference evidence="3 4" key="1">
    <citation type="journal article" date="1998" name="Science">
        <title>Genome sequence of the nematode C. elegans: a platform for investigating biology.</title>
        <authorList>
            <consortium name="The C. elegans sequencing consortium"/>
            <person name="Sulson J.E."/>
            <person name="Waterston R."/>
        </authorList>
    </citation>
    <scope>NUCLEOTIDE SEQUENCE [LARGE SCALE GENOMIC DNA]</scope>
    <source>
        <strain evidence="3 4">Bristol N2</strain>
    </source>
</reference>
<dbReference type="WormBase" id="Y45G12C.16">
    <property type="protein sequence ID" value="CE27681"/>
    <property type="gene ID" value="WBGene00044131"/>
</dbReference>
<dbReference type="UCSC" id="Y45G12C.16">
    <property type="organism name" value="c. elegans"/>
</dbReference>
<dbReference type="CTD" id="3565153"/>
<dbReference type="OrthoDB" id="5855757at2759"/>
<dbReference type="PaxDb" id="6239-C13B7.6"/>
<dbReference type="Bgee" id="WBGene00015731">
    <property type="expression patterns" value="Expressed in adult organism and 3 other cell types or tissues"/>
</dbReference>
<reference evidence="3" key="3">
    <citation type="submission" date="2024-10" db="EMBL/GenBank/DDBJ databases">
        <authorList>
            <consortium name="WormBase Consortium"/>
            <person name="WormBase"/>
        </authorList>
    </citation>
    <scope>NUCLEOTIDE SEQUENCE</scope>
    <source>
        <strain evidence="3">Bristol N2</strain>
    </source>
</reference>
<protein>
    <submittedName>
        <fullName evidence="3">Uncharacterized protein</fullName>
    </submittedName>
</protein>
<dbReference type="eggNOG" id="ENOG502TI81">
    <property type="taxonomic scope" value="Eukaryota"/>
</dbReference>
<proteinExistence type="evidence at protein level"/>
<evidence type="ECO:0000313" key="4">
    <source>
        <dbReference type="Proteomes" id="UP000001940"/>
    </source>
</evidence>
<dbReference type="CTD" id="178719"/>
<keyword evidence="7" id="KW-1267">Proteomics identification</keyword>
<dbReference type="RefSeq" id="NP_503664.1">
    <property type="nucleotide sequence ID" value="NM_071263.1"/>
</dbReference>
<dbReference type="OMA" id="AWEATKS"/>
<dbReference type="FunCoup" id="Q95X12">
    <property type="interactions" value="811"/>
</dbReference>
<evidence type="ECO:0000256" key="1">
    <source>
        <dbReference type="SAM" id="MobiDB-lite"/>
    </source>
</evidence>
<dbReference type="RefSeq" id="NP_001024241.2">
    <property type="nucleotide sequence ID" value="NM_001029070.2"/>
</dbReference>
<evidence type="ECO:0007829" key="7">
    <source>
        <dbReference type="PeptideAtlas" id="Q95X12"/>
    </source>
</evidence>
<dbReference type="WormBase" id="C13B7.6">
    <property type="protein sequence ID" value="CE27681"/>
    <property type="gene ID" value="WBGene00015731"/>
</dbReference>
<feature type="region of interest" description="Disordered" evidence="1">
    <location>
        <begin position="108"/>
        <end position="132"/>
    </location>
</feature>
<evidence type="ECO:0000313" key="2">
    <source>
        <dbReference type="EMBL" id="CCD62310.2"/>
    </source>
</evidence>
<dbReference type="KEGG" id="cel:CELE_Y45G12C.16"/>
<dbReference type="EMBL" id="BX284605">
    <property type="protein sequence ID" value="CCD64357.1"/>
    <property type="molecule type" value="Genomic_DNA"/>
</dbReference>
<sequence>MPKNQEDSEEKGEKDEQTAKFLHKLAENGKDRGLPDCVVAQYEKNAWEATNSDEKYKSCEKCGMPPPPPIDGAKNSVVEEVCKNCETINEKPIGIESQILEKRRNEEILKRKEERKSLKRSAEESVTNSAPEKIQKKVHVKIMPRKCAPQILRRSLVPPPILTPKSAKKKLKLAENKEPDFLKALLNVTGNPV</sequence>
<feature type="compositionally biased region" description="Basic and acidic residues" evidence="1">
    <location>
        <begin position="108"/>
        <end position="123"/>
    </location>
</feature>
<feature type="region of interest" description="Disordered" evidence="1">
    <location>
        <begin position="1"/>
        <end position="20"/>
    </location>
</feature>
<dbReference type="GeneID" id="178719"/>
<dbReference type="KEGG" id="cel:CELE_C13B7.6"/>
<dbReference type="UCSC" id="C13B7.6">
    <property type="organism name" value="c. elegans"/>
</dbReference>
<keyword evidence="4" id="KW-1185">Reference proteome</keyword>
<organism evidence="3 4">
    <name type="scientific">Caenorhabditis elegans</name>
    <dbReference type="NCBI Taxonomy" id="6239"/>
    <lineage>
        <taxon>Eukaryota</taxon>
        <taxon>Metazoa</taxon>
        <taxon>Ecdysozoa</taxon>
        <taxon>Nematoda</taxon>
        <taxon>Chromadorea</taxon>
        <taxon>Rhabditida</taxon>
        <taxon>Rhabditina</taxon>
        <taxon>Rhabditomorpha</taxon>
        <taxon>Rhabditoidea</taxon>
        <taxon>Rhabditidae</taxon>
        <taxon>Peloderinae</taxon>
        <taxon>Caenorhabditis</taxon>
    </lineage>
</organism>
<accession>Q5CCJ0</accession>
<evidence type="ECO:0000313" key="6">
    <source>
        <dbReference type="WormBase" id="Y45G12C.16"/>
    </source>
</evidence>
<evidence type="ECO:0000313" key="5">
    <source>
        <dbReference type="WormBase" id="C13B7.6"/>
    </source>
</evidence>
<gene>
    <name evidence="3 5" type="ORF">C13B7.6</name>
    <name evidence="3" type="ORF">CELE_C13B7.6</name>
    <name evidence="2" type="ORF">CELE_Y45G12C.16</name>
    <name evidence="2 6" type="ORF">Y45G12C.16</name>
</gene>
<accession>Q95X12</accession>
<dbReference type="AGR" id="WB:WBGene00015731"/>
<evidence type="ECO:0000313" key="3">
    <source>
        <dbReference type="EMBL" id="CCD64357.1"/>
    </source>
</evidence>
<dbReference type="AlphaFoldDB" id="Q95X12"/>
<dbReference type="EMBL" id="BX284605">
    <property type="protein sequence ID" value="CCD62310.2"/>
    <property type="molecule type" value="Genomic_DNA"/>
</dbReference>
<dbReference type="PeptideAtlas" id="Q95X12"/>
<dbReference type="SMR" id="Q95X12"/>
<reference evidence="3" key="2">
    <citation type="submission" date="2003-03" db="EMBL/GenBank/DDBJ databases">
        <authorList>
            <person name="Sulson J.E."/>
            <person name="Waterston R."/>
        </authorList>
    </citation>
    <scope>NUCLEOTIDE SEQUENCE</scope>
    <source>
        <strain evidence="3">Bristol N2</strain>
    </source>
</reference>
<name>Q95X12_CAEEL</name>
<dbReference type="GeneID" id="3565153"/>
<dbReference type="HOGENOM" id="CLU_1391388_0_0_1"/>
<dbReference type="AGR" id="WB:WBGene00044131"/>